<reference evidence="11" key="2">
    <citation type="submission" date="2025-09" db="UniProtKB">
        <authorList>
            <consortium name="Ensembl"/>
        </authorList>
    </citation>
    <scope>IDENTIFICATION</scope>
</reference>
<dbReference type="InterPro" id="IPR045258">
    <property type="entry name" value="ACAP1/2/3-like"/>
</dbReference>
<evidence type="ECO:0000256" key="5">
    <source>
        <dbReference type="PROSITE-ProRule" id="PRU00023"/>
    </source>
</evidence>
<dbReference type="GO" id="GO:0010008">
    <property type="term" value="C:endosome membrane"/>
    <property type="evidence" value="ECO:0007669"/>
    <property type="project" value="UniProtKB-SubCell"/>
</dbReference>
<dbReference type="PANTHER" id="PTHR23180">
    <property type="entry name" value="CENTAURIN/ARF"/>
    <property type="match status" value="1"/>
</dbReference>
<dbReference type="FunFam" id="1.10.220.150:FF:000007">
    <property type="entry name" value="Arf-GAP with coiled-coil, ANK repeat and PH domain-containing protein 2"/>
    <property type="match status" value="1"/>
</dbReference>
<evidence type="ECO:0000256" key="2">
    <source>
        <dbReference type="ARBA" id="ARBA00022771"/>
    </source>
</evidence>
<keyword evidence="12" id="KW-1185">Reference proteome</keyword>
<dbReference type="SUPFAM" id="SSF48403">
    <property type="entry name" value="Ankyrin repeat"/>
    <property type="match status" value="1"/>
</dbReference>
<keyword evidence="7" id="KW-0343">GTPase activation</keyword>
<protein>
    <recommendedName>
        <fullName evidence="7">Arf-GAP with coiled-coil, ANK repeat and PH domain-containing protein</fullName>
        <shortName evidence="7">Cnt-b</shortName>
    </recommendedName>
    <alternativeName>
        <fullName evidence="7">Centaurin-beta</fullName>
    </alternativeName>
</protein>
<name>A0A7N8YEX3_9TELE</name>
<dbReference type="Proteomes" id="UP000261640">
    <property type="component" value="Unplaced"/>
</dbReference>
<dbReference type="GeneTree" id="ENSGT00940000156199"/>
<comment type="domain">
    <text evidence="7">PH domain binds phospholipids including phosphatidic acid, phosphatidylinositol 3-phosphate, phosphatidylinositol 3,5-bisphosphate (PIP2) and phosphatidylinositol 3,4,5-trisphosphate (PIP3). May mediate protein binding to PIP2 or PIP3 containing membranes.</text>
</comment>
<organism evidence="11 12">
    <name type="scientific">Mastacembelus armatus</name>
    <name type="common">zig-zag eel</name>
    <dbReference type="NCBI Taxonomy" id="205130"/>
    <lineage>
        <taxon>Eukaryota</taxon>
        <taxon>Metazoa</taxon>
        <taxon>Chordata</taxon>
        <taxon>Craniata</taxon>
        <taxon>Vertebrata</taxon>
        <taxon>Euteleostomi</taxon>
        <taxon>Actinopterygii</taxon>
        <taxon>Neopterygii</taxon>
        <taxon>Teleostei</taxon>
        <taxon>Neoteleostei</taxon>
        <taxon>Acanthomorphata</taxon>
        <taxon>Anabantaria</taxon>
        <taxon>Synbranchiformes</taxon>
        <taxon>Mastacembelidae</taxon>
        <taxon>Mastacembelus</taxon>
    </lineage>
</organism>
<dbReference type="InterPro" id="IPR011993">
    <property type="entry name" value="PH-like_dom_sf"/>
</dbReference>
<feature type="domain" description="Arf-GAP" evidence="10">
    <location>
        <begin position="329"/>
        <end position="451"/>
    </location>
</feature>
<evidence type="ECO:0000259" key="9">
    <source>
        <dbReference type="PROSITE" id="PS50003"/>
    </source>
</evidence>
<dbReference type="InterPro" id="IPR004148">
    <property type="entry name" value="BAR_dom"/>
</dbReference>
<dbReference type="Gene3D" id="1.25.40.20">
    <property type="entry name" value="Ankyrin repeat-containing domain"/>
    <property type="match status" value="1"/>
</dbReference>
<accession>A0A7N8YEX3</accession>
<dbReference type="PROSITE" id="PS50088">
    <property type="entry name" value="ANK_REPEAT"/>
    <property type="match status" value="2"/>
</dbReference>
<dbReference type="Gene3D" id="1.20.1270.60">
    <property type="entry name" value="Arfaptin homology (AH) domain/BAR domain"/>
    <property type="match status" value="1"/>
</dbReference>
<dbReference type="InterPro" id="IPR002110">
    <property type="entry name" value="Ankyrin_rpt"/>
</dbReference>
<feature type="region of interest" description="Disordered" evidence="8">
    <location>
        <begin position="298"/>
        <end position="326"/>
    </location>
</feature>
<keyword evidence="7" id="KW-0967">Endosome</keyword>
<dbReference type="Pfam" id="PF00169">
    <property type="entry name" value="PH"/>
    <property type="match status" value="1"/>
</dbReference>
<evidence type="ECO:0000256" key="8">
    <source>
        <dbReference type="SAM" id="MobiDB-lite"/>
    </source>
</evidence>
<dbReference type="SUPFAM" id="SSF50729">
    <property type="entry name" value="PH domain-like"/>
    <property type="match status" value="1"/>
</dbReference>
<dbReference type="AlphaFoldDB" id="A0A7N8YEX3"/>
<feature type="compositionally biased region" description="Basic and acidic residues" evidence="8">
    <location>
        <begin position="311"/>
        <end position="324"/>
    </location>
</feature>
<feature type="repeat" description="ANK" evidence="5">
    <location>
        <begin position="552"/>
        <end position="584"/>
    </location>
</feature>
<dbReference type="PANTHER" id="PTHR23180:SF415">
    <property type="entry name" value="ARF-GAP WITH COILED-COIL, ANK REPEAT AND PH DOMAIN-CONTAINING PROTEIN"/>
    <property type="match status" value="1"/>
</dbReference>
<comment type="activity regulation">
    <text evidence="7">GAP activity stimulated by phosphatidylinositol 4,5-bisphosphate (PIP2) and phosphatidic acid.</text>
</comment>
<keyword evidence="7" id="KW-0677">Repeat</keyword>
<evidence type="ECO:0000313" key="12">
    <source>
        <dbReference type="Proteomes" id="UP000261640"/>
    </source>
</evidence>
<dbReference type="GO" id="GO:0008270">
    <property type="term" value="F:zinc ion binding"/>
    <property type="evidence" value="ECO:0007669"/>
    <property type="project" value="UniProtKB-KW"/>
</dbReference>
<comment type="domain">
    <text evidence="7">The BAR domain mediates homodimerization, it can neither bind membrane nor impart curvature, but instead requires the neighboring PH domain to achieve these functions.</text>
</comment>
<evidence type="ECO:0000313" key="11">
    <source>
        <dbReference type="Ensembl" id="ENSMAMP00000066658.1"/>
    </source>
</evidence>
<evidence type="ECO:0000256" key="4">
    <source>
        <dbReference type="ARBA" id="ARBA00023043"/>
    </source>
</evidence>
<dbReference type="PROSITE" id="PS50297">
    <property type="entry name" value="ANK_REP_REGION"/>
    <property type="match status" value="1"/>
</dbReference>
<dbReference type="PROSITE" id="PS50003">
    <property type="entry name" value="PH_DOMAIN"/>
    <property type="match status" value="1"/>
</dbReference>
<feature type="region of interest" description="Disordered" evidence="8">
    <location>
        <begin position="494"/>
        <end position="519"/>
    </location>
</feature>
<dbReference type="InterPro" id="IPR001849">
    <property type="entry name" value="PH_domain"/>
</dbReference>
<keyword evidence="3 7" id="KW-0862">Zinc</keyword>
<evidence type="ECO:0000256" key="1">
    <source>
        <dbReference type="ARBA" id="ARBA00022723"/>
    </source>
</evidence>
<keyword evidence="2 6" id="KW-0863">Zinc-finger</keyword>
<dbReference type="Pfam" id="PF16746">
    <property type="entry name" value="BAR_3"/>
    <property type="match status" value="1"/>
</dbReference>
<evidence type="ECO:0000256" key="6">
    <source>
        <dbReference type="PROSITE-ProRule" id="PRU00288"/>
    </source>
</evidence>
<feature type="domain" description="PH" evidence="9">
    <location>
        <begin position="228"/>
        <end position="281"/>
    </location>
</feature>
<comment type="subcellular location">
    <subcellularLocation>
        <location evidence="7">Endosome membrane</location>
        <topology evidence="7">Peripheral membrane protein</topology>
    </subcellularLocation>
</comment>
<dbReference type="Gene3D" id="2.30.29.30">
    <property type="entry name" value="Pleckstrin-homology domain (PH domain)/Phosphotyrosine-binding domain (PTB)"/>
    <property type="match status" value="1"/>
</dbReference>
<evidence type="ECO:0000256" key="3">
    <source>
        <dbReference type="ARBA" id="ARBA00022833"/>
    </source>
</evidence>
<dbReference type="CDD" id="cd13250">
    <property type="entry name" value="PH_ACAP"/>
    <property type="match status" value="1"/>
</dbReference>
<dbReference type="InterPro" id="IPR001164">
    <property type="entry name" value="ArfGAP_dom"/>
</dbReference>
<sequence>MIEAGRAYVSANKLFVNGIKDLSQQCKKEEMISILFDQAQRSIKQQLHTFIKEDVRKFKDTKKHFDRVREDMELAQVKNAQAPRNKVHEAEEATQALILSRKAFRHLALDYVLQINVLQAKKKFEILDAMLSFMRAQYTLFQQGFNILDEIDPYMKKLAAQLDQLVIDSAMEKRELEHKHALIQQRDFSYDDPKLEFNVDAPNGVVMEGYLFKRASNAFKTWNRPCPLTLQKTKLCSVKPSEDNERRFCFEVVSPTKSCMLQAESEKLRQAWIQAVQASIASAYKDITDTYYTERLDRTASPSTSSIDSASEPRERGERADRGVRGGGESLLQRVQSLPGNELCCDCSQTSPCWASINLGVLLCIECSGIHRSLGVHCSKVRSLTLDSWEPELLKLMCELGNTVINQIYEGGCEELGAKKPGPSSSRQEKEAWIKAKYVEKRFLKKMSGSEALVEGERKLVSSLKLKGFTSLKYSLHITNVLFPYLFSEEESEESSSGEVEIEQEVSSDPEDPRELDPGALLHRSSRLHNLPLMVEALAHGADLHAANEEEEGKTPLIQAVIGGSLIACEFLLQNGADVNQRDMRGRGPLHHATYLGHTGQVCLFLKRGASQTEVDEQGHDPLSIAVQAANADIVTLLRLARMNEEMREAEAPLGQPGQYPSSSPTEQQYRKCIQEFICLTIDEC</sequence>
<dbReference type="InterPro" id="IPR036770">
    <property type="entry name" value="Ankyrin_rpt-contain_sf"/>
</dbReference>
<feature type="compositionally biased region" description="Low complexity" evidence="8">
    <location>
        <begin position="299"/>
        <end position="310"/>
    </location>
</feature>
<dbReference type="InterPro" id="IPR037278">
    <property type="entry name" value="ARFGAP/RecO"/>
</dbReference>
<dbReference type="SMART" id="SM00105">
    <property type="entry name" value="ArfGap"/>
    <property type="match status" value="1"/>
</dbReference>
<evidence type="ECO:0000256" key="7">
    <source>
        <dbReference type="RuleBase" id="RU369028"/>
    </source>
</evidence>
<dbReference type="Ensembl" id="ENSMAMT00000059355.1">
    <property type="protein sequence ID" value="ENSMAMP00000066658.1"/>
    <property type="gene ID" value="ENSMAMG00000016589.2"/>
</dbReference>
<dbReference type="Gene3D" id="1.10.220.150">
    <property type="entry name" value="Arf GTPase activating protein"/>
    <property type="match status" value="1"/>
</dbReference>
<dbReference type="PROSITE" id="PS50115">
    <property type="entry name" value="ARFGAP"/>
    <property type="match status" value="1"/>
</dbReference>
<dbReference type="PRINTS" id="PR00405">
    <property type="entry name" value="REVINTRACTNG"/>
</dbReference>
<dbReference type="Pfam" id="PF00023">
    <property type="entry name" value="Ank"/>
    <property type="match status" value="1"/>
</dbReference>
<proteinExistence type="predicted"/>
<feature type="compositionally biased region" description="Acidic residues" evidence="8">
    <location>
        <begin position="494"/>
        <end position="510"/>
    </location>
</feature>
<keyword evidence="1 7" id="KW-0479">Metal-binding</keyword>
<dbReference type="InterPro" id="IPR038508">
    <property type="entry name" value="ArfGAP_dom_sf"/>
</dbReference>
<reference evidence="11" key="1">
    <citation type="submission" date="2025-08" db="UniProtKB">
        <authorList>
            <consortium name="Ensembl"/>
        </authorList>
    </citation>
    <scope>IDENTIFICATION</scope>
</reference>
<comment type="function">
    <text evidence="7">GTPase-activating protein for the ADP ribosylation factor family.</text>
</comment>
<dbReference type="InterPro" id="IPR027267">
    <property type="entry name" value="AH/BAR_dom_sf"/>
</dbReference>
<feature type="repeat" description="ANK" evidence="5">
    <location>
        <begin position="585"/>
        <end position="617"/>
    </location>
</feature>
<evidence type="ECO:0000259" key="10">
    <source>
        <dbReference type="PROSITE" id="PS50115"/>
    </source>
</evidence>
<dbReference type="SUPFAM" id="SSF103657">
    <property type="entry name" value="BAR/IMD domain-like"/>
    <property type="match status" value="1"/>
</dbReference>
<dbReference type="Pfam" id="PF01412">
    <property type="entry name" value="ArfGap"/>
    <property type="match status" value="1"/>
</dbReference>
<keyword evidence="4 5" id="KW-0040">ANK repeat</keyword>
<dbReference type="SMART" id="SM00248">
    <property type="entry name" value="ANK"/>
    <property type="match status" value="3"/>
</dbReference>
<dbReference type="GO" id="GO:0005096">
    <property type="term" value="F:GTPase activator activity"/>
    <property type="evidence" value="ECO:0007669"/>
    <property type="project" value="UniProtKB-KW"/>
</dbReference>
<dbReference type="SUPFAM" id="SSF57863">
    <property type="entry name" value="ArfGap/RecO-like zinc finger"/>
    <property type="match status" value="1"/>
</dbReference>